<sequence>MKKQSPGFQFQILEKYLKIRKEELERLRMSTLKKVEEALEKVATQIKFDEAYIFGSLTKPGRFKKDSDIDIGFYGLKDEDFFKMISYLSLELEREVDVIQLEGHRLENKVKTEGIRWKKGNSQS</sequence>
<dbReference type="EMBL" id="CP121689">
    <property type="protein sequence ID" value="WZL75852.1"/>
    <property type="molecule type" value="Genomic_DNA"/>
</dbReference>
<keyword evidence="2" id="KW-0808">Transferase</keyword>
<protein>
    <submittedName>
        <fullName evidence="2">Nucleotidyltransferase domain-containing protein</fullName>
        <ecNumber evidence="2">2.7.7.-</ecNumber>
    </submittedName>
</protein>
<evidence type="ECO:0000313" key="3">
    <source>
        <dbReference type="Proteomes" id="UP001461341"/>
    </source>
</evidence>
<dbReference type="GO" id="GO:0016779">
    <property type="term" value="F:nucleotidyltransferase activity"/>
    <property type="evidence" value="ECO:0007669"/>
    <property type="project" value="UniProtKB-KW"/>
</dbReference>
<gene>
    <name evidence="2" type="ORF">QBE54_09725</name>
</gene>
<organism evidence="2 3">
    <name type="scientific">Thermatribacter velox</name>
    <dbReference type="NCBI Taxonomy" id="3039681"/>
    <lineage>
        <taxon>Bacteria</taxon>
        <taxon>Pseudomonadati</taxon>
        <taxon>Atribacterota</taxon>
        <taxon>Atribacteria</taxon>
        <taxon>Atribacterales</taxon>
        <taxon>Thermatribacteraceae</taxon>
        <taxon>Thermatribacter</taxon>
    </lineage>
</organism>
<evidence type="ECO:0000259" key="1">
    <source>
        <dbReference type="Pfam" id="PF18765"/>
    </source>
</evidence>
<dbReference type="EC" id="2.7.7.-" evidence="2"/>
<dbReference type="CDD" id="cd05403">
    <property type="entry name" value="NT_KNTase_like"/>
    <property type="match status" value="1"/>
</dbReference>
<dbReference type="SUPFAM" id="SSF81301">
    <property type="entry name" value="Nucleotidyltransferase"/>
    <property type="match status" value="1"/>
</dbReference>
<proteinExistence type="predicted"/>
<accession>A0ABZ2YA58</accession>
<dbReference type="RefSeq" id="WP_369018001.1">
    <property type="nucleotide sequence ID" value="NZ_CP121689.1"/>
</dbReference>
<dbReference type="PIRSF" id="PIRSF020217">
    <property type="entry name" value="UCP020217"/>
    <property type="match status" value="1"/>
</dbReference>
<dbReference type="Proteomes" id="UP001461341">
    <property type="component" value="Chromosome"/>
</dbReference>
<dbReference type="InterPro" id="IPR024700">
    <property type="entry name" value="UCP020217"/>
</dbReference>
<reference evidence="2 3" key="1">
    <citation type="submission" date="2023-03" db="EMBL/GenBank/DDBJ databases">
        <title>Novel Species.</title>
        <authorList>
            <person name="Ma S."/>
        </authorList>
    </citation>
    <scope>NUCLEOTIDE SEQUENCE [LARGE SCALE GENOMIC DNA]</scope>
    <source>
        <strain evidence="2 3">B11</strain>
    </source>
</reference>
<name>A0ABZ2YA58_9BACT</name>
<feature type="domain" description="Polymerase beta nucleotidyltransferase" evidence="1">
    <location>
        <begin position="44"/>
        <end position="111"/>
    </location>
</feature>
<dbReference type="Gene3D" id="3.30.460.10">
    <property type="entry name" value="Beta Polymerase, domain 2"/>
    <property type="match status" value="1"/>
</dbReference>
<evidence type="ECO:0000313" key="2">
    <source>
        <dbReference type="EMBL" id="WZL75852.1"/>
    </source>
</evidence>
<dbReference type="InterPro" id="IPR043519">
    <property type="entry name" value="NT_sf"/>
</dbReference>
<keyword evidence="2" id="KW-0548">Nucleotidyltransferase</keyword>
<keyword evidence="3" id="KW-1185">Reference proteome</keyword>
<dbReference type="Pfam" id="PF18765">
    <property type="entry name" value="Polbeta"/>
    <property type="match status" value="1"/>
</dbReference>
<dbReference type="InterPro" id="IPR041633">
    <property type="entry name" value="Polbeta"/>
</dbReference>